<dbReference type="PANTHER" id="PTHR10072:SF47">
    <property type="entry name" value="PROTEIN SUFA"/>
    <property type="match status" value="1"/>
</dbReference>
<dbReference type="InterPro" id="IPR035903">
    <property type="entry name" value="HesB-like_dom_sf"/>
</dbReference>
<comment type="caution">
    <text evidence="3">The sequence shown here is derived from an EMBL/GenBank/DDBJ whole genome shotgun (WGS) entry which is preliminary data.</text>
</comment>
<dbReference type="EMBL" id="LAZR01000057">
    <property type="protein sequence ID" value="KKN97544.1"/>
    <property type="molecule type" value="Genomic_DNA"/>
</dbReference>
<name>A0A0F9V0N9_9ZZZZ</name>
<comment type="similarity">
    <text evidence="1">Belongs to the HesB/IscA family.</text>
</comment>
<dbReference type="GO" id="GO:0016226">
    <property type="term" value="P:iron-sulfur cluster assembly"/>
    <property type="evidence" value="ECO:0007669"/>
    <property type="project" value="InterPro"/>
</dbReference>
<proteinExistence type="inferred from homology"/>
<evidence type="ECO:0000259" key="2">
    <source>
        <dbReference type="Pfam" id="PF01521"/>
    </source>
</evidence>
<dbReference type="GO" id="GO:0051537">
    <property type="term" value="F:2 iron, 2 sulfur cluster binding"/>
    <property type="evidence" value="ECO:0007669"/>
    <property type="project" value="TreeGrafter"/>
</dbReference>
<gene>
    <name evidence="3" type="ORF">LCGC14_0156630</name>
</gene>
<dbReference type="Gene3D" id="2.60.300.12">
    <property type="entry name" value="HesB-like domain"/>
    <property type="match status" value="1"/>
</dbReference>
<accession>A0A0F9V0N9</accession>
<dbReference type="InterPro" id="IPR050322">
    <property type="entry name" value="Fe-S_cluster_asmbl/transfer"/>
</dbReference>
<dbReference type="InterPro" id="IPR000361">
    <property type="entry name" value="ATAP_core_dom"/>
</dbReference>
<evidence type="ECO:0000313" key="3">
    <source>
        <dbReference type="EMBL" id="KKN97544.1"/>
    </source>
</evidence>
<dbReference type="AlphaFoldDB" id="A0A0F9V0N9"/>
<protein>
    <recommendedName>
        <fullName evidence="2">Core domain-containing protein</fullName>
    </recommendedName>
</protein>
<dbReference type="InterPro" id="IPR016092">
    <property type="entry name" value="ATAP"/>
</dbReference>
<dbReference type="SUPFAM" id="SSF89360">
    <property type="entry name" value="HesB-like domain"/>
    <property type="match status" value="1"/>
</dbReference>
<dbReference type="Pfam" id="PF01521">
    <property type="entry name" value="Fe-S_biosyn"/>
    <property type="match status" value="1"/>
</dbReference>
<evidence type="ECO:0000256" key="1">
    <source>
        <dbReference type="ARBA" id="ARBA00006718"/>
    </source>
</evidence>
<sequence>MSVESFDPQAVASRAAEASSQVVSVTPAALEHFRRQLGSQLGKSVRVSVKKSGCTGFMYVIDMVEQGDADDLHYRLDDQVELLVARDSLSVLTGAEIDLVKEGINKQIKFINPNVKDQCGCGESFSVN</sequence>
<feature type="domain" description="Core" evidence="2">
    <location>
        <begin position="23"/>
        <end position="123"/>
    </location>
</feature>
<dbReference type="NCBIfam" id="TIGR00049">
    <property type="entry name" value="iron-sulfur cluster assembly accessory protein"/>
    <property type="match status" value="1"/>
</dbReference>
<reference evidence="3" key="1">
    <citation type="journal article" date="2015" name="Nature">
        <title>Complex archaea that bridge the gap between prokaryotes and eukaryotes.</title>
        <authorList>
            <person name="Spang A."/>
            <person name="Saw J.H."/>
            <person name="Jorgensen S.L."/>
            <person name="Zaremba-Niedzwiedzka K."/>
            <person name="Martijn J."/>
            <person name="Lind A.E."/>
            <person name="van Eijk R."/>
            <person name="Schleper C."/>
            <person name="Guy L."/>
            <person name="Ettema T.J."/>
        </authorList>
    </citation>
    <scope>NUCLEOTIDE SEQUENCE</scope>
</reference>
<organism evidence="3">
    <name type="scientific">marine sediment metagenome</name>
    <dbReference type="NCBI Taxonomy" id="412755"/>
    <lineage>
        <taxon>unclassified sequences</taxon>
        <taxon>metagenomes</taxon>
        <taxon>ecological metagenomes</taxon>
    </lineage>
</organism>
<dbReference type="GO" id="GO:0005829">
    <property type="term" value="C:cytosol"/>
    <property type="evidence" value="ECO:0007669"/>
    <property type="project" value="TreeGrafter"/>
</dbReference>
<dbReference type="PANTHER" id="PTHR10072">
    <property type="entry name" value="IRON-SULFUR CLUSTER ASSEMBLY PROTEIN"/>
    <property type="match status" value="1"/>
</dbReference>